<dbReference type="EMBL" id="LAZR01005934">
    <property type="protein sequence ID" value="KKM96016.1"/>
    <property type="molecule type" value="Genomic_DNA"/>
</dbReference>
<accession>A0A0F9M9G7</accession>
<evidence type="ECO:0000313" key="1">
    <source>
        <dbReference type="EMBL" id="KKM96016.1"/>
    </source>
</evidence>
<proteinExistence type="predicted"/>
<dbReference type="AlphaFoldDB" id="A0A0F9M9G7"/>
<organism evidence="1">
    <name type="scientific">marine sediment metagenome</name>
    <dbReference type="NCBI Taxonomy" id="412755"/>
    <lineage>
        <taxon>unclassified sequences</taxon>
        <taxon>metagenomes</taxon>
        <taxon>ecological metagenomes</taxon>
    </lineage>
</organism>
<reference evidence="1" key="1">
    <citation type="journal article" date="2015" name="Nature">
        <title>Complex archaea that bridge the gap between prokaryotes and eukaryotes.</title>
        <authorList>
            <person name="Spang A."/>
            <person name="Saw J.H."/>
            <person name="Jorgensen S.L."/>
            <person name="Zaremba-Niedzwiedzka K."/>
            <person name="Martijn J."/>
            <person name="Lind A.E."/>
            <person name="van Eijk R."/>
            <person name="Schleper C."/>
            <person name="Guy L."/>
            <person name="Ettema T.J."/>
        </authorList>
    </citation>
    <scope>NUCLEOTIDE SEQUENCE</scope>
</reference>
<name>A0A0F9M9G7_9ZZZZ</name>
<protein>
    <submittedName>
        <fullName evidence="1">Uncharacterized protein</fullName>
    </submittedName>
</protein>
<gene>
    <name evidence="1" type="ORF">LCGC14_1182350</name>
</gene>
<comment type="caution">
    <text evidence="1">The sequence shown here is derived from an EMBL/GenBank/DDBJ whole genome shotgun (WGS) entry which is preliminary data.</text>
</comment>
<sequence>MAKPQWSRILRSAFGKIVGRNHDHKVYHLARGRVHLWTRISGDTAIAHPTYNELVRMVEVEFAKNGYRIDRENRKWDVDGPCPLMMGSTKKHGRWVAELHIYLYPPA</sequence>